<sequence length="97" mass="10943">MDRLDRERCNNRDLARLLESCAVGNREAFAALYDATAAILFRLGLLVLRDRKRAEQCTQNTYARIWLTASSFDASTGSALSWLATITYRNAQEALRA</sequence>
<gene>
    <name evidence="2" type="ORF">GCM10009858_45390</name>
</gene>
<dbReference type="SUPFAM" id="SSF88946">
    <property type="entry name" value="Sigma2 domain of RNA polymerase sigma factors"/>
    <property type="match status" value="1"/>
</dbReference>
<keyword evidence="3" id="KW-1185">Reference proteome</keyword>
<dbReference type="Proteomes" id="UP001500730">
    <property type="component" value="Unassembled WGS sequence"/>
</dbReference>
<evidence type="ECO:0000259" key="1">
    <source>
        <dbReference type="Pfam" id="PF04542"/>
    </source>
</evidence>
<dbReference type="Pfam" id="PF04542">
    <property type="entry name" value="Sigma70_r2"/>
    <property type="match status" value="1"/>
</dbReference>
<dbReference type="Gene3D" id="1.10.1740.10">
    <property type="match status" value="1"/>
</dbReference>
<proteinExistence type="predicted"/>
<dbReference type="RefSeq" id="WP_344257381.1">
    <property type="nucleotide sequence ID" value="NZ_BAAARE010000037.1"/>
</dbReference>
<protein>
    <recommendedName>
        <fullName evidence="1">RNA polymerase sigma-70 region 2 domain-containing protein</fullName>
    </recommendedName>
</protein>
<organism evidence="2 3">
    <name type="scientific">Terrabacter carboxydivorans</name>
    <dbReference type="NCBI Taxonomy" id="619730"/>
    <lineage>
        <taxon>Bacteria</taxon>
        <taxon>Bacillati</taxon>
        <taxon>Actinomycetota</taxon>
        <taxon>Actinomycetes</taxon>
        <taxon>Micrococcales</taxon>
        <taxon>Intrasporangiaceae</taxon>
        <taxon>Terrabacter</taxon>
    </lineage>
</organism>
<comment type="caution">
    <text evidence="2">The sequence shown here is derived from an EMBL/GenBank/DDBJ whole genome shotgun (WGS) entry which is preliminary data.</text>
</comment>
<feature type="domain" description="RNA polymerase sigma-70 region 2" evidence="1">
    <location>
        <begin position="36"/>
        <end position="96"/>
    </location>
</feature>
<evidence type="ECO:0000313" key="2">
    <source>
        <dbReference type="EMBL" id="GAA2502202.1"/>
    </source>
</evidence>
<dbReference type="InterPro" id="IPR007627">
    <property type="entry name" value="RNA_pol_sigma70_r2"/>
</dbReference>
<name>A0ABP5ZWP8_9MICO</name>
<dbReference type="EMBL" id="BAAARE010000037">
    <property type="protein sequence ID" value="GAA2502202.1"/>
    <property type="molecule type" value="Genomic_DNA"/>
</dbReference>
<reference evidence="3" key="1">
    <citation type="journal article" date="2019" name="Int. J. Syst. Evol. Microbiol.">
        <title>The Global Catalogue of Microorganisms (GCM) 10K type strain sequencing project: providing services to taxonomists for standard genome sequencing and annotation.</title>
        <authorList>
            <consortium name="The Broad Institute Genomics Platform"/>
            <consortium name="The Broad Institute Genome Sequencing Center for Infectious Disease"/>
            <person name="Wu L."/>
            <person name="Ma J."/>
        </authorList>
    </citation>
    <scope>NUCLEOTIDE SEQUENCE [LARGE SCALE GENOMIC DNA]</scope>
    <source>
        <strain evidence="3">JCM 16259</strain>
    </source>
</reference>
<accession>A0ABP5ZWP8</accession>
<evidence type="ECO:0000313" key="3">
    <source>
        <dbReference type="Proteomes" id="UP001500730"/>
    </source>
</evidence>
<dbReference type="InterPro" id="IPR013325">
    <property type="entry name" value="RNA_pol_sigma_r2"/>
</dbReference>